<evidence type="ECO:0000313" key="2">
    <source>
        <dbReference type="Proteomes" id="UP000542813"/>
    </source>
</evidence>
<sequence>MARRIAWPYWFRAESAKLVWPAIADLQLTQIRQHGVDVDPRVLERLKTIRELRPTEIQLRWACAKELGVPAEPFVVWRRDRRDEPREVDVRQRLAHGGLALSWGRVAAYVEVECDVINPTRAVGLLVTRGGIGLRETVGADAVPPGGGSRVTLTVRCPGGTRALLVNGFNPTVRIVTLQRVIEDDGWKPFERVGLPVDDPWPGTSYDTREQGLADDPVDPVEAAIRRLQRGGPPLGWYPVTSTARTAPVWVPPDYERLLKEVRSETLPRIERIYRPALPPWQQHEVLDTSPVDGPEGSSLPATAQLPPLSLLTLPAAGDPFLALALGFGTSYLEEPRFDLPAVGGDDLMVTADYTDLPDRSGPATMAAYVPSAPRHVSTATPTTVTAVRDGLGAPEVVDGPWRETIRVSWDRPEPTAALGQGTGASLARFSSPSDVGAECLLPVRAAGDFRPLLPVPDGERGEPGFRRTGMVDAVAEISIGSGGRQPGYPVAWQDVFGVWSRWQDALYAGTEPAPPRPRLVAMALTSVFAGSPVCPATLELEVAVGWEERTPSALEVRAVLFPMLSSTTSPPAGVTPFGAAPPGCFRRDAVLTFSGATLSGGAGVTVEHLDSAGENVVAPGPAQGEEGRRYRLRFAVPVLDFATTQRWGIALWTRTQLAIGIPSGLSPSAGSPALTSAASPVPVAPIPPPLPPGVPMGSAPDAQGRSHVRVHWSVPGGADLDPSRGVIVWEVAETSLRQSVGLPPQAPEGTLPGVRLQQLWDAYDALSQDRRRALFRRLTVLPGSSREADVPLPKGSADIHLFTVTTLSRSGVESPWPAPTAGQDAHEHLQAVAAPRVRAPSEPRVASVIGAGGTVTLSLSSESRIPVREFRVFRSRSAVAARSYESMGPPFAVVPAVPAGGSAYAAEWSGPFDASWDDWFVRAVAVPVDAVPVEAVRGRPSPACEPVVVTVLPAAGPDLAPLVASPLGAGSLVLVTTSTAAPARAVGLGSHRVSVEVAGPGAGGIAPAAPLPLESVPAGPVADGAGGPPAGADPGAVLVSGPRSGGRTPLAVWLTRADPHQPLDVVVRLADPLSRLTEQRVTVPPVADEPPSLELIDVMTIVGRGVVLRIRSDADIEAEPPYVLLVQAQRTRRPFPIAPPPPPVRARFELDDIPTRAGGFPAGTVIQAVRVTTSEPHEYQVLVQLAPPLLVTLTLVAPDGERAQVIVPVPGP</sequence>
<name>A0A7W9LPB9_9ACTN</name>
<reference evidence="1 2" key="1">
    <citation type="submission" date="2020-08" db="EMBL/GenBank/DDBJ databases">
        <title>Sequencing the genomes of 1000 actinobacteria strains.</title>
        <authorList>
            <person name="Klenk H.-P."/>
        </authorList>
    </citation>
    <scope>NUCLEOTIDE SEQUENCE [LARGE SCALE GENOMIC DNA]</scope>
    <source>
        <strain evidence="1 2">DSM 102122</strain>
    </source>
</reference>
<keyword evidence="2" id="KW-1185">Reference proteome</keyword>
<dbReference type="RefSeq" id="WP_184827842.1">
    <property type="nucleotide sequence ID" value="NZ_JACHMM010000001.1"/>
</dbReference>
<protein>
    <submittedName>
        <fullName evidence="1">Uncharacterized protein</fullName>
    </submittedName>
</protein>
<evidence type="ECO:0000313" key="1">
    <source>
        <dbReference type="EMBL" id="MBB5791233.1"/>
    </source>
</evidence>
<dbReference type="EMBL" id="JACHMM010000001">
    <property type="protein sequence ID" value="MBB5791233.1"/>
    <property type="molecule type" value="Genomic_DNA"/>
</dbReference>
<comment type="caution">
    <text evidence="1">The sequence shown here is derived from an EMBL/GenBank/DDBJ whole genome shotgun (WGS) entry which is preliminary data.</text>
</comment>
<proteinExistence type="predicted"/>
<accession>A0A7W9LPB9</accession>
<gene>
    <name evidence="1" type="ORF">HD601_005808</name>
</gene>
<organism evidence="1 2">
    <name type="scientific">Jiangella mangrovi</name>
    <dbReference type="NCBI Taxonomy" id="1524084"/>
    <lineage>
        <taxon>Bacteria</taxon>
        <taxon>Bacillati</taxon>
        <taxon>Actinomycetota</taxon>
        <taxon>Actinomycetes</taxon>
        <taxon>Jiangellales</taxon>
        <taxon>Jiangellaceae</taxon>
        <taxon>Jiangella</taxon>
    </lineage>
</organism>
<dbReference type="AlphaFoldDB" id="A0A7W9LPB9"/>
<dbReference type="Proteomes" id="UP000542813">
    <property type="component" value="Unassembled WGS sequence"/>
</dbReference>